<name>A0AAD9R3R8_ACRCE</name>
<dbReference type="Gene3D" id="2.60.40.10">
    <property type="entry name" value="Immunoglobulins"/>
    <property type="match status" value="1"/>
</dbReference>
<dbReference type="Proteomes" id="UP001249851">
    <property type="component" value="Unassembled WGS sequence"/>
</dbReference>
<dbReference type="PANTHER" id="PTHR12106:SF27">
    <property type="entry name" value="SORTILIN-RELATED RECEPTOR"/>
    <property type="match status" value="1"/>
</dbReference>
<dbReference type="Pfam" id="PF15902">
    <property type="entry name" value="Sortilin-Vps10"/>
    <property type="match status" value="1"/>
</dbReference>
<evidence type="ECO:0000256" key="2">
    <source>
        <dbReference type="ARBA" id="ARBA00010818"/>
    </source>
</evidence>
<evidence type="ECO:0000313" key="9">
    <source>
        <dbReference type="Proteomes" id="UP001249851"/>
    </source>
</evidence>
<evidence type="ECO:0000259" key="7">
    <source>
        <dbReference type="PROSITE" id="PS50093"/>
    </source>
</evidence>
<keyword evidence="6" id="KW-0472">Membrane</keyword>
<dbReference type="GO" id="GO:0016020">
    <property type="term" value="C:membrane"/>
    <property type="evidence" value="ECO:0007669"/>
    <property type="project" value="UniProtKB-SubCell"/>
</dbReference>
<dbReference type="InterPro" id="IPR035986">
    <property type="entry name" value="PKD_dom_sf"/>
</dbReference>
<comment type="similarity">
    <text evidence="2">Belongs to the VPS10-related sortilin family. SORCS subfamily.</text>
</comment>
<dbReference type="SMART" id="SM00089">
    <property type="entry name" value="PKD"/>
    <property type="match status" value="1"/>
</dbReference>
<dbReference type="CDD" id="cd00146">
    <property type="entry name" value="PKD"/>
    <property type="match status" value="2"/>
</dbReference>
<gene>
    <name evidence="8" type="ORF">P5673_002860</name>
</gene>
<dbReference type="InterPro" id="IPR006581">
    <property type="entry name" value="VPS10"/>
</dbReference>
<accession>A0AAD9R3R8</accession>
<feature type="domain" description="PKD" evidence="7">
    <location>
        <begin position="476"/>
        <end position="557"/>
    </location>
</feature>
<dbReference type="InterPro" id="IPR000601">
    <property type="entry name" value="PKD_dom"/>
</dbReference>
<dbReference type="Gene3D" id="3.30.60.270">
    <property type="match status" value="1"/>
</dbReference>
<dbReference type="PANTHER" id="PTHR12106">
    <property type="entry name" value="SORTILIN RELATED"/>
    <property type="match status" value="1"/>
</dbReference>
<dbReference type="InterPro" id="IPR013783">
    <property type="entry name" value="Ig-like_fold"/>
</dbReference>
<keyword evidence="6" id="KW-1133">Transmembrane helix</keyword>
<proteinExistence type="inferred from homology"/>
<feature type="compositionally biased region" description="Polar residues" evidence="5">
    <location>
        <begin position="1"/>
        <end position="20"/>
    </location>
</feature>
<protein>
    <submittedName>
        <fullName evidence="8">VPS10 domain-containing receptor SorCS1</fullName>
    </submittedName>
</protein>
<dbReference type="SMART" id="SM00602">
    <property type="entry name" value="VPS10"/>
    <property type="match status" value="1"/>
</dbReference>
<evidence type="ECO:0000256" key="3">
    <source>
        <dbReference type="ARBA" id="ARBA00022737"/>
    </source>
</evidence>
<reference evidence="8" key="2">
    <citation type="journal article" date="2023" name="Science">
        <title>Genomic signatures of disease resistance in endangered staghorn corals.</title>
        <authorList>
            <person name="Vollmer S.V."/>
            <person name="Selwyn J.D."/>
            <person name="Despard B.A."/>
            <person name="Roesel C.L."/>
        </authorList>
    </citation>
    <scope>NUCLEOTIDE SEQUENCE</scope>
    <source>
        <strain evidence="8">K2</strain>
    </source>
</reference>
<dbReference type="AlphaFoldDB" id="A0AAD9R3R8"/>
<feature type="transmembrane region" description="Helical" evidence="6">
    <location>
        <begin position="807"/>
        <end position="831"/>
    </location>
</feature>
<feature type="compositionally biased region" description="Acidic residues" evidence="5">
    <location>
        <begin position="860"/>
        <end position="870"/>
    </location>
</feature>
<reference evidence="8" key="1">
    <citation type="journal article" date="2023" name="G3 (Bethesda)">
        <title>Whole genome assembly and annotation of the endangered Caribbean coral Acropora cervicornis.</title>
        <authorList>
            <person name="Selwyn J.D."/>
            <person name="Vollmer S.V."/>
        </authorList>
    </citation>
    <scope>NUCLEOTIDE SEQUENCE</scope>
    <source>
        <strain evidence="8">K2</strain>
    </source>
</reference>
<keyword evidence="3" id="KW-0677">Repeat</keyword>
<dbReference type="InterPro" id="IPR031777">
    <property type="entry name" value="Sortilin_C"/>
</dbReference>
<sequence>MASAQVVKTSVTNNSPSQDSYHPDDLFQSRYVSKYMKTKELHVFYKKNASSYSGQNFFQRAQFPLKQVEGKGYKVVDASENEVMVVVRHGKGYYNLYISDESGVKYALSREYILGNETLVWGKRITLVDIHRVRSLNGTYLANVIVGQTYLKSVITYNKGGHWYPLTAPLQDHTGASTRCYPPACSLHLHIVLSHWYYYIPGVLSSSSAVGIIIAQGNLGTQLGESDIGVFMSTDGGLTWTKEFSSFHDFVIADHGGILAAVSLWREVKDVWYSCTEGREWKRVPLLNRVKVYGMVTEPGETKLLVNLFGQYVHGNFQWLSVKLNFATVLNRKCRPENYTHWSPNDERAGGQCLLGQHIVYERRKAGDCCFNGEEYEREINVTFCTCNADDFTCDFGFKPLGSDKVCIKTLSANLIPDQCPEGKTYEHSVGYRKVVGDRCVGGALKAFKPQTRFCPITLPGGLSIQINAHYFRALAAHKSISFSLKQNKGSTKTTRYSWDFGDGTPLVNRTGLSHAKKVSHVYVKNGQYVVTVTAVNNAGLASVSTAVTVLDPITSVEIDPPHAVVVGEEAWFNVTFYTSGGPDPEEYKLSYGYVHFMWIFDNVSEPVLTLNHAVSHVFSTTGQFDVTVQAISLVSSKGSHVSITVYGDLTTVRLTFDVSLNPENSNTKEWRKWLAQRLQVFLSYTDSTGLRCRCNLTPVCNVCEAASNTLFCVPSTQLLKIKPSRLEVVVLPGKVTKADVSITPAPTNTSKTRDEKKVAEGVVEIELLHGGVKARVTHVEKLPGRGSEDYLYPNNGSDEAGKRNTLLLIVVSIAAALIVIFLVLTLIYFLRRYSRLQSRYTHLRLYSDGAQLRDRDPLVENETDMEEEPSLYPQPGGSLRYIPVPTSAEPQTDSDDELVGNFQAGSLVVMPIGQDGELPDESSNTQRQV</sequence>
<dbReference type="EMBL" id="JARQWQ010000004">
    <property type="protein sequence ID" value="KAK2572594.1"/>
    <property type="molecule type" value="Genomic_DNA"/>
</dbReference>
<evidence type="ECO:0000256" key="1">
    <source>
        <dbReference type="ARBA" id="ARBA00004479"/>
    </source>
</evidence>
<dbReference type="SUPFAM" id="SSF110296">
    <property type="entry name" value="Oligoxyloglucan reducing end-specific cellobiohydrolase"/>
    <property type="match status" value="1"/>
</dbReference>
<dbReference type="InterPro" id="IPR031778">
    <property type="entry name" value="Sortilin_N"/>
</dbReference>
<organism evidence="8 9">
    <name type="scientific">Acropora cervicornis</name>
    <name type="common">Staghorn coral</name>
    <dbReference type="NCBI Taxonomy" id="6130"/>
    <lineage>
        <taxon>Eukaryota</taxon>
        <taxon>Metazoa</taxon>
        <taxon>Cnidaria</taxon>
        <taxon>Anthozoa</taxon>
        <taxon>Hexacorallia</taxon>
        <taxon>Scleractinia</taxon>
        <taxon>Astrocoeniina</taxon>
        <taxon>Acroporidae</taxon>
        <taxon>Acropora</taxon>
    </lineage>
</organism>
<evidence type="ECO:0000256" key="4">
    <source>
        <dbReference type="ARBA" id="ARBA00023180"/>
    </source>
</evidence>
<dbReference type="GO" id="GO:0006892">
    <property type="term" value="P:post-Golgi vesicle-mediated transport"/>
    <property type="evidence" value="ECO:0007669"/>
    <property type="project" value="TreeGrafter"/>
</dbReference>
<comment type="caution">
    <text evidence="8">The sequence shown here is derived from an EMBL/GenBank/DDBJ whole genome shotgun (WGS) entry which is preliminary data.</text>
</comment>
<evidence type="ECO:0000313" key="8">
    <source>
        <dbReference type="EMBL" id="KAK2572594.1"/>
    </source>
</evidence>
<dbReference type="Gene3D" id="2.10.70.80">
    <property type="match status" value="1"/>
</dbReference>
<dbReference type="PROSITE" id="PS50093">
    <property type="entry name" value="PKD"/>
    <property type="match status" value="1"/>
</dbReference>
<feature type="region of interest" description="Disordered" evidence="5">
    <location>
        <begin position="1"/>
        <end position="23"/>
    </location>
</feature>
<dbReference type="Pfam" id="PF15901">
    <property type="entry name" value="Sortilin_C"/>
    <property type="match status" value="1"/>
</dbReference>
<dbReference type="GO" id="GO:0005794">
    <property type="term" value="C:Golgi apparatus"/>
    <property type="evidence" value="ECO:0007669"/>
    <property type="project" value="TreeGrafter"/>
</dbReference>
<dbReference type="InterPro" id="IPR050310">
    <property type="entry name" value="VPS10-sortilin"/>
</dbReference>
<evidence type="ECO:0000256" key="6">
    <source>
        <dbReference type="SAM" id="Phobius"/>
    </source>
</evidence>
<keyword evidence="9" id="KW-1185">Reference proteome</keyword>
<feature type="region of interest" description="Disordered" evidence="5">
    <location>
        <begin position="856"/>
        <end position="878"/>
    </location>
</feature>
<comment type="subcellular location">
    <subcellularLocation>
        <location evidence="1">Membrane</location>
        <topology evidence="1">Single-pass type I membrane protein</topology>
    </subcellularLocation>
</comment>
<dbReference type="InterPro" id="IPR022409">
    <property type="entry name" value="PKD/Chitinase_dom"/>
</dbReference>
<dbReference type="SUPFAM" id="SSF49299">
    <property type="entry name" value="PKD domain"/>
    <property type="match status" value="1"/>
</dbReference>
<keyword evidence="8" id="KW-0675">Receptor</keyword>
<keyword evidence="4" id="KW-0325">Glycoprotein</keyword>
<evidence type="ECO:0000256" key="5">
    <source>
        <dbReference type="SAM" id="MobiDB-lite"/>
    </source>
</evidence>
<dbReference type="Pfam" id="PF00801">
    <property type="entry name" value="PKD"/>
    <property type="match status" value="1"/>
</dbReference>
<keyword evidence="6" id="KW-0812">Transmembrane</keyword>